<dbReference type="Pfam" id="PF03466">
    <property type="entry name" value="LysR_substrate"/>
    <property type="match status" value="1"/>
</dbReference>
<dbReference type="Proteomes" id="UP000064243">
    <property type="component" value="Unassembled WGS sequence"/>
</dbReference>
<feature type="domain" description="HTH lysR-type" evidence="5">
    <location>
        <begin position="2"/>
        <end position="59"/>
    </location>
</feature>
<dbReference type="InterPro" id="IPR036390">
    <property type="entry name" value="WH_DNA-bd_sf"/>
</dbReference>
<dbReference type="PANTHER" id="PTHR30126">
    <property type="entry name" value="HTH-TYPE TRANSCRIPTIONAL REGULATOR"/>
    <property type="match status" value="1"/>
</dbReference>
<dbReference type="GO" id="GO:0000976">
    <property type="term" value="F:transcription cis-regulatory region binding"/>
    <property type="evidence" value="ECO:0007669"/>
    <property type="project" value="TreeGrafter"/>
</dbReference>
<comment type="caution">
    <text evidence="6">The sequence shown here is derived from an EMBL/GenBank/DDBJ whole genome shotgun (WGS) entry which is preliminary data.</text>
</comment>
<dbReference type="InterPro" id="IPR000847">
    <property type="entry name" value="LysR_HTH_N"/>
</dbReference>
<dbReference type="InterPro" id="IPR036388">
    <property type="entry name" value="WH-like_DNA-bd_sf"/>
</dbReference>
<dbReference type="PATRIC" id="fig|36861.3.peg.1512"/>
<evidence type="ECO:0000256" key="4">
    <source>
        <dbReference type="ARBA" id="ARBA00023163"/>
    </source>
</evidence>
<sequence length="307" mass="33607">MLNLEHIASFLAVLRAGNFRAAAHERALSQATVSQHVQKLEAALNTCLIARSHSGCSPTQAGIVLQPYAESLLSINTRVLNLMHNQQVSIGASSNIGVYLLQPYIKSFMAETGGQFPVEIVIQKNPVIADKLERGEIDVATMEWWDDRPGYIARPWRQEELVVIVVPDHPWAKLLTVPRALLVDVPLLGGEPGTGTGRLLLHHMGETARDMQEVMQLGSTEAVKRWVKAGLGVSIVLSSTVVEECRAGTLRAIPLEGAPICKTLYVIWRATLRHDSLPLRLAKWLLDQDTAAANTQLEVAPQVCTAL</sequence>
<dbReference type="SUPFAM" id="SSF46785">
    <property type="entry name" value="Winged helix' DNA-binding domain"/>
    <property type="match status" value="1"/>
</dbReference>
<keyword evidence="4" id="KW-0804">Transcription</keyword>
<dbReference type="GO" id="GO:0003700">
    <property type="term" value="F:DNA-binding transcription factor activity"/>
    <property type="evidence" value="ECO:0007669"/>
    <property type="project" value="InterPro"/>
</dbReference>
<name>A0A125BCL6_THIDE</name>
<proteinExistence type="inferred from homology"/>
<protein>
    <submittedName>
        <fullName evidence="6">LysR family transcriptional regulator</fullName>
    </submittedName>
</protein>
<evidence type="ECO:0000256" key="1">
    <source>
        <dbReference type="ARBA" id="ARBA00009437"/>
    </source>
</evidence>
<keyword evidence="7" id="KW-1185">Reference proteome</keyword>
<dbReference type="InterPro" id="IPR005119">
    <property type="entry name" value="LysR_subst-bd"/>
</dbReference>
<comment type="similarity">
    <text evidence="1">Belongs to the LysR transcriptional regulatory family.</text>
</comment>
<evidence type="ECO:0000313" key="7">
    <source>
        <dbReference type="Proteomes" id="UP000064243"/>
    </source>
</evidence>
<keyword evidence="2" id="KW-0805">Transcription regulation</keyword>
<accession>A0A125BCL6</accession>
<evidence type="ECO:0000313" key="6">
    <source>
        <dbReference type="EMBL" id="KVW95897.1"/>
    </source>
</evidence>
<dbReference type="Gene3D" id="3.40.190.10">
    <property type="entry name" value="Periplasmic binding protein-like II"/>
    <property type="match status" value="2"/>
</dbReference>
<organism evidence="6 7">
    <name type="scientific">Thiobacillus denitrificans</name>
    <dbReference type="NCBI Taxonomy" id="36861"/>
    <lineage>
        <taxon>Bacteria</taxon>
        <taxon>Pseudomonadati</taxon>
        <taxon>Pseudomonadota</taxon>
        <taxon>Betaproteobacteria</taxon>
        <taxon>Nitrosomonadales</taxon>
        <taxon>Thiobacillaceae</taxon>
        <taxon>Thiobacillus</taxon>
    </lineage>
</organism>
<dbReference type="Gene3D" id="1.10.10.10">
    <property type="entry name" value="Winged helix-like DNA-binding domain superfamily/Winged helix DNA-binding domain"/>
    <property type="match status" value="1"/>
</dbReference>
<evidence type="ECO:0000259" key="5">
    <source>
        <dbReference type="PROSITE" id="PS50931"/>
    </source>
</evidence>
<reference evidence="6 7" key="1">
    <citation type="journal article" date="2015" name="Appl. Environ. Microbiol.">
        <title>Aerobic and Anaerobic Thiosulfate Oxidation by a Cold-Adapted, Subglacial Chemoautotroph.</title>
        <authorList>
            <person name="Harrold Z.R."/>
            <person name="Skidmore M.L."/>
            <person name="Hamilton T.L."/>
            <person name="Desch L."/>
            <person name="Amada K."/>
            <person name="van Gelder W."/>
            <person name="Glover K."/>
            <person name="Roden E.E."/>
            <person name="Boyd E.S."/>
        </authorList>
    </citation>
    <scope>NUCLEOTIDE SEQUENCE [LARGE SCALE GENOMIC DNA]</scope>
    <source>
        <strain evidence="6 7">RG</strain>
    </source>
</reference>
<evidence type="ECO:0000256" key="2">
    <source>
        <dbReference type="ARBA" id="ARBA00023015"/>
    </source>
</evidence>
<gene>
    <name evidence="6" type="ORF">ABW22_09280</name>
</gene>
<evidence type="ECO:0000256" key="3">
    <source>
        <dbReference type="ARBA" id="ARBA00023125"/>
    </source>
</evidence>
<keyword evidence="3" id="KW-0238">DNA-binding</keyword>
<dbReference type="RefSeq" id="WP_059755335.1">
    <property type="nucleotide sequence ID" value="NZ_LDUG01000022.1"/>
</dbReference>
<dbReference type="AlphaFoldDB" id="A0A125BCL6"/>
<dbReference type="STRING" id="1123392.GCA_000376425_00466"/>
<dbReference type="Pfam" id="PF00126">
    <property type="entry name" value="HTH_1"/>
    <property type="match status" value="1"/>
</dbReference>
<dbReference type="PANTHER" id="PTHR30126:SF39">
    <property type="entry name" value="HTH-TYPE TRANSCRIPTIONAL REGULATOR CYSL"/>
    <property type="match status" value="1"/>
</dbReference>
<dbReference type="SUPFAM" id="SSF53850">
    <property type="entry name" value="Periplasmic binding protein-like II"/>
    <property type="match status" value="1"/>
</dbReference>
<dbReference type="OrthoDB" id="9786526at2"/>
<dbReference type="PROSITE" id="PS50931">
    <property type="entry name" value="HTH_LYSR"/>
    <property type="match status" value="1"/>
</dbReference>
<dbReference type="EMBL" id="LDUG01000022">
    <property type="protein sequence ID" value="KVW95897.1"/>
    <property type="molecule type" value="Genomic_DNA"/>
</dbReference>